<dbReference type="RefSeq" id="XP_067823174.1">
    <property type="nucleotide sequence ID" value="XM_067961307.1"/>
</dbReference>
<reference evidence="1 2" key="1">
    <citation type="journal article" date="2021" name="Genome Biol.">
        <title>AFLAP: assembly-free linkage analysis pipeline using k-mers from genome sequencing data.</title>
        <authorList>
            <person name="Fletcher K."/>
            <person name="Zhang L."/>
            <person name="Gil J."/>
            <person name="Han R."/>
            <person name="Cavanaugh K."/>
            <person name="Michelmore R."/>
        </authorList>
    </citation>
    <scope>NUCLEOTIDE SEQUENCE [LARGE SCALE GENOMIC DNA]</scope>
    <source>
        <strain evidence="1 2">SF5</strain>
    </source>
</reference>
<accession>A0A976NZH3</accession>
<dbReference type="AlphaFoldDB" id="A0A976NZH3"/>
<comment type="caution">
    <text evidence="1">The sequence shown here is derived from an EMBL/GenBank/DDBJ whole genome shotgun (WGS) entry which is preliminary data.</text>
</comment>
<dbReference type="EMBL" id="SHOA02000001">
    <property type="protein sequence ID" value="TDH73676.1"/>
    <property type="molecule type" value="Genomic_DNA"/>
</dbReference>
<dbReference type="Proteomes" id="UP000294530">
    <property type="component" value="Unassembled WGS sequence"/>
</dbReference>
<keyword evidence="2" id="KW-1185">Reference proteome</keyword>
<proteinExistence type="predicted"/>
<name>A0A976NZH3_BRELC</name>
<sequence length="140" mass="15877">MALRLRSTSGCHSHRHSFGQTNLLLRNIKSGMLQNSNPSIQFVLSGKSDGFDLQEAFGLHREERRFLTCKRHLACTGENEGLRTSFATLRWKAFPAQVRQCKQAALFRTAPELPSYLRVDIEHLFPDSADEVGKASTMIW</sequence>
<organism evidence="1 2">
    <name type="scientific">Bremia lactucae</name>
    <name type="common">Lettuce downy mildew</name>
    <dbReference type="NCBI Taxonomy" id="4779"/>
    <lineage>
        <taxon>Eukaryota</taxon>
        <taxon>Sar</taxon>
        <taxon>Stramenopiles</taxon>
        <taxon>Oomycota</taxon>
        <taxon>Peronosporomycetes</taxon>
        <taxon>Peronosporales</taxon>
        <taxon>Peronosporaceae</taxon>
        <taxon>Bremia</taxon>
    </lineage>
</organism>
<gene>
    <name evidence="1" type="ORF">CCR75_003210</name>
</gene>
<protein>
    <submittedName>
        <fullName evidence="1">Uncharacterized protein</fullName>
    </submittedName>
</protein>
<dbReference type="GeneID" id="94346978"/>
<evidence type="ECO:0000313" key="1">
    <source>
        <dbReference type="EMBL" id="TDH73676.1"/>
    </source>
</evidence>
<dbReference type="KEGG" id="blac:94346978"/>
<evidence type="ECO:0000313" key="2">
    <source>
        <dbReference type="Proteomes" id="UP000294530"/>
    </source>
</evidence>